<evidence type="ECO:0000313" key="4">
    <source>
        <dbReference type="EMBL" id="TDL13361.1"/>
    </source>
</evidence>
<dbReference type="InterPro" id="IPR036322">
    <property type="entry name" value="WD40_repeat_dom_sf"/>
</dbReference>
<feature type="repeat" description="WD" evidence="1">
    <location>
        <begin position="12"/>
        <end position="53"/>
    </location>
</feature>
<evidence type="ECO:0000259" key="3">
    <source>
        <dbReference type="Pfam" id="PF12894"/>
    </source>
</evidence>
<proteinExistence type="predicted"/>
<feature type="domain" description="Anaphase-promoting complex subunit 4-like WD40" evidence="3">
    <location>
        <begin position="16"/>
        <end position="66"/>
    </location>
</feature>
<dbReference type="Gene3D" id="2.130.10.10">
    <property type="entry name" value="YVTN repeat-like/Quinoprotein amine dehydrogenase"/>
    <property type="match status" value="1"/>
</dbReference>
<dbReference type="InterPro" id="IPR024977">
    <property type="entry name" value="Apc4-like_WD40_dom"/>
</dbReference>
<evidence type="ECO:0000256" key="2">
    <source>
        <dbReference type="SAM" id="Phobius"/>
    </source>
</evidence>
<evidence type="ECO:0000256" key="1">
    <source>
        <dbReference type="PROSITE-ProRule" id="PRU00221"/>
    </source>
</evidence>
<protein>
    <submittedName>
        <fullName evidence="4">WD40 repeat-like protein</fullName>
    </submittedName>
</protein>
<dbReference type="Proteomes" id="UP000294933">
    <property type="component" value="Unassembled WGS sequence"/>
</dbReference>
<dbReference type="AlphaFoldDB" id="A0A4Y7PE89"/>
<keyword evidence="2" id="KW-1133">Transmembrane helix</keyword>
<dbReference type="Pfam" id="PF12894">
    <property type="entry name" value="ANAPC4_WD40"/>
    <property type="match status" value="1"/>
</dbReference>
<feature type="transmembrane region" description="Helical" evidence="2">
    <location>
        <begin position="371"/>
        <end position="390"/>
    </location>
</feature>
<dbReference type="PROSITE" id="PS50082">
    <property type="entry name" value="WD_REPEATS_2"/>
    <property type="match status" value="1"/>
</dbReference>
<dbReference type="OrthoDB" id="3238562at2759"/>
<dbReference type="SUPFAM" id="SSF50978">
    <property type="entry name" value="WD40 repeat-like"/>
    <property type="match status" value="1"/>
</dbReference>
<dbReference type="InterPro" id="IPR001680">
    <property type="entry name" value="WD40_rpt"/>
</dbReference>
<sequence length="393" mass="43200">MPLTYTLKRHLADKYVESATSIEFSLDGLLLATGSPSGRISIWAVEEGQVIDSFVGRSAVTSLQWVQGFLKQKESLGTILVGWHSGELAIIHVFLIDGYLAHYGPVDVLAFKNDPFTLATANRNGRIDTWLISEASGLGRLRTMVRLEPTAANARKPHRVSSLHWLDESERLVATLVYHGIVVYDTSTTEIIQVIHVPTMIGSGSLSPDKHTMVIHNLVNGFDSYELGTGKLVNEYHHKSCEYGEGNPVIPYPSLHVHQGRAILGGTPSGLTCLWDTSDGNLITTLDNSAGTVQAMAAFYMESKDLFLIATASSSPLSQGVPMVAQIWQTIDEIDDSQTYRLRQLSNAEFSYGAPIREELRPPAPFRLRPLMLFSLFSLVLAICIFFTLASPP</sequence>
<accession>A0A4Y7PE89</accession>
<name>A0A4Y7PE89_9AGAM</name>
<keyword evidence="5" id="KW-1185">Reference proteome</keyword>
<reference evidence="4 5" key="1">
    <citation type="submission" date="2018-06" db="EMBL/GenBank/DDBJ databases">
        <title>A transcriptomic atlas of mushroom development highlights an independent origin of complex multicellularity.</title>
        <authorList>
            <consortium name="DOE Joint Genome Institute"/>
            <person name="Krizsan K."/>
            <person name="Almasi E."/>
            <person name="Merenyi Z."/>
            <person name="Sahu N."/>
            <person name="Viragh M."/>
            <person name="Koszo T."/>
            <person name="Mondo S."/>
            <person name="Kiss B."/>
            <person name="Balint B."/>
            <person name="Kues U."/>
            <person name="Barry K."/>
            <person name="Hegedus J.C."/>
            <person name="Henrissat B."/>
            <person name="Johnson J."/>
            <person name="Lipzen A."/>
            <person name="Ohm R."/>
            <person name="Nagy I."/>
            <person name="Pangilinan J."/>
            <person name="Yan J."/>
            <person name="Xiong Y."/>
            <person name="Grigoriev I.V."/>
            <person name="Hibbett D.S."/>
            <person name="Nagy L.G."/>
        </authorList>
    </citation>
    <scope>NUCLEOTIDE SEQUENCE [LARGE SCALE GENOMIC DNA]</scope>
    <source>
        <strain evidence="4 5">SZMC22713</strain>
    </source>
</reference>
<dbReference type="InterPro" id="IPR015943">
    <property type="entry name" value="WD40/YVTN_repeat-like_dom_sf"/>
</dbReference>
<keyword evidence="2" id="KW-0472">Membrane</keyword>
<organism evidence="4 5">
    <name type="scientific">Rickenella mellea</name>
    <dbReference type="NCBI Taxonomy" id="50990"/>
    <lineage>
        <taxon>Eukaryota</taxon>
        <taxon>Fungi</taxon>
        <taxon>Dikarya</taxon>
        <taxon>Basidiomycota</taxon>
        <taxon>Agaricomycotina</taxon>
        <taxon>Agaricomycetes</taxon>
        <taxon>Hymenochaetales</taxon>
        <taxon>Rickenellaceae</taxon>
        <taxon>Rickenella</taxon>
    </lineage>
</organism>
<dbReference type="VEuPathDB" id="FungiDB:BD410DRAFT_847029"/>
<keyword evidence="2" id="KW-0812">Transmembrane</keyword>
<dbReference type="STRING" id="50990.A0A4Y7PE89"/>
<evidence type="ECO:0000313" key="5">
    <source>
        <dbReference type="Proteomes" id="UP000294933"/>
    </source>
</evidence>
<keyword evidence="1" id="KW-0853">WD repeat</keyword>
<dbReference type="EMBL" id="ML170684">
    <property type="protein sequence ID" value="TDL13361.1"/>
    <property type="molecule type" value="Genomic_DNA"/>
</dbReference>
<gene>
    <name evidence="4" type="ORF">BD410DRAFT_847029</name>
</gene>